<evidence type="ECO:0000256" key="4">
    <source>
        <dbReference type="ARBA" id="ARBA00022763"/>
    </source>
</evidence>
<dbReference type="PROSITE" id="PS51198">
    <property type="entry name" value="UVRD_HELICASE_ATP_BIND"/>
    <property type="match status" value="1"/>
</dbReference>
<keyword evidence="3 16" id="KW-0547">Nucleotide-binding</keyword>
<dbReference type="InterPro" id="IPR011604">
    <property type="entry name" value="PDDEXK-like_dom_sf"/>
</dbReference>
<keyword evidence="8 16" id="KW-0067">ATP-binding</keyword>
<dbReference type="RefSeq" id="WP_058279935.1">
    <property type="nucleotide sequence ID" value="NZ_CYUD01000001.1"/>
</dbReference>
<evidence type="ECO:0000256" key="13">
    <source>
        <dbReference type="ARBA" id="ARBA00034808"/>
    </source>
</evidence>
<dbReference type="SUPFAM" id="SSF52980">
    <property type="entry name" value="Restriction endonuclease-like"/>
    <property type="match status" value="1"/>
</dbReference>
<keyword evidence="6 16" id="KW-0347">Helicase</keyword>
<dbReference type="OrthoDB" id="9810135at2"/>
<comment type="catalytic activity">
    <reaction evidence="12">
        <text>Couples ATP hydrolysis with the unwinding of duplex DNA by translocating in the 3'-5' direction.</text>
        <dbReference type="EC" id="5.6.2.4"/>
    </reaction>
</comment>
<dbReference type="EC" id="5.6.2.4" evidence="13"/>
<evidence type="ECO:0000313" key="20">
    <source>
        <dbReference type="Proteomes" id="UP000051260"/>
    </source>
</evidence>
<evidence type="ECO:0000259" key="18">
    <source>
        <dbReference type="PROSITE" id="PS51217"/>
    </source>
</evidence>
<dbReference type="Pfam" id="PF00580">
    <property type="entry name" value="UvrD-helicase"/>
    <property type="match status" value="1"/>
</dbReference>
<dbReference type="Gene3D" id="1.10.10.160">
    <property type="match status" value="1"/>
</dbReference>
<keyword evidence="4" id="KW-0227">DNA damage</keyword>
<keyword evidence="9" id="KW-0238">DNA-binding</keyword>
<dbReference type="InterPro" id="IPR014016">
    <property type="entry name" value="UvrD-like_ATP-bd"/>
</dbReference>
<keyword evidence="11" id="KW-0413">Isomerase</keyword>
<dbReference type="GO" id="GO:0004527">
    <property type="term" value="F:exonuclease activity"/>
    <property type="evidence" value="ECO:0007669"/>
    <property type="project" value="UniProtKB-KW"/>
</dbReference>
<dbReference type="Pfam" id="PF13361">
    <property type="entry name" value="UvrD_C"/>
    <property type="match status" value="1"/>
</dbReference>
<evidence type="ECO:0000256" key="5">
    <source>
        <dbReference type="ARBA" id="ARBA00022801"/>
    </source>
</evidence>
<evidence type="ECO:0000256" key="11">
    <source>
        <dbReference type="ARBA" id="ARBA00023235"/>
    </source>
</evidence>
<comment type="similarity">
    <text evidence="1">Belongs to the helicase family. UvrD subfamily.</text>
</comment>
<protein>
    <recommendedName>
        <fullName evidence="13">DNA 3'-5' helicase</fullName>
        <ecNumber evidence="13">5.6.2.4</ecNumber>
    </recommendedName>
    <alternativeName>
        <fullName evidence="14">DNA 3'-5' helicase II</fullName>
    </alternativeName>
</protein>
<dbReference type="Gene3D" id="3.90.320.10">
    <property type="match status" value="1"/>
</dbReference>
<evidence type="ECO:0000256" key="14">
    <source>
        <dbReference type="ARBA" id="ARBA00034923"/>
    </source>
</evidence>
<dbReference type="InterPro" id="IPR013986">
    <property type="entry name" value="DExx_box_DNA_helicase_dom_sf"/>
</dbReference>
<evidence type="ECO:0000313" key="19">
    <source>
        <dbReference type="EMBL" id="CUJ83480.1"/>
    </source>
</evidence>
<keyword evidence="2" id="KW-0540">Nuclease</keyword>
<evidence type="ECO:0000259" key="17">
    <source>
        <dbReference type="PROSITE" id="PS51198"/>
    </source>
</evidence>
<dbReference type="Gene3D" id="3.40.50.300">
    <property type="entry name" value="P-loop containing nucleotide triphosphate hydrolases"/>
    <property type="match status" value="4"/>
</dbReference>
<reference evidence="20" key="1">
    <citation type="submission" date="2015-09" db="EMBL/GenBank/DDBJ databases">
        <authorList>
            <person name="Rodrigo-Torres L."/>
            <person name="Arahal D.R."/>
        </authorList>
    </citation>
    <scope>NUCLEOTIDE SEQUENCE [LARGE SCALE GENOMIC DNA]</scope>
    <source>
        <strain evidence="20">CECT 5091</strain>
    </source>
</reference>
<organism evidence="19 20">
    <name type="scientific">Ruegeria denitrificans</name>
    <dbReference type="NCBI Taxonomy" id="1715692"/>
    <lineage>
        <taxon>Bacteria</taxon>
        <taxon>Pseudomonadati</taxon>
        <taxon>Pseudomonadota</taxon>
        <taxon>Alphaproteobacteria</taxon>
        <taxon>Rhodobacterales</taxon>
        <taxon>Roseobacteraceae</taxon>
        <taxon>Ruegeria</taxon>
    </lineage>
</organism>
<sequence length="1055" mass="115525">MTDHLTLVPAGAGAGKTTRIQNTLADWIETDQVKPGRILAVTFSEAAASELRMRIRAELMKRGRVEDALEIDRAYVGTIHSLGQRLLTEHAFAAGRSPQSRLLSEAERDILIRLEMAYCQALEPIMQDLGRYGYKWSFLSGENAESALRSDLLRTVDLLRGLGRSGMSNALCKTAIQRLENGYGACAADGSSLTSTLQDAAKDLLLAFPSSLAPDAGNQSAQKDFARDFANLRRAANTDDLERDWSLWHALRDLRLSKRTSPTPDGYDAYAATVMKAADALLQHPGPLEDAKTHLTALVSGAQQVLASYDAAKRQAGLIDYADMIVEAETLLRDREDILAAVLSEVDCVVIDEFQDTNPVQFSLLWRLAKGAQRALIVGDTKQSIMGFQGADSRLSEALQKSFPDNVDPLNKNWRSDARIMGFVNELGRVLFPESYDALSPTQDETGETAIEAIVLPRSWADRKKHAPDCVADRVFEILEGNERVRDKHTKKLRSVRPSDVAVLCYTTAECARMADALRKRSLPVRIQGEGWLEAPATRAARAAVAFVSDPADRHAALTWLTLGPPAVALEDALASSVSGKLDTDTALEALHKLQPLANELPVGDLIAEIIIATGLRDWAAGLSDPLEALADLTRFQAEAGEFDQLAQDMRAAAGFHGFGPQVFLGWISAQTEKDWNRHPDPAGWSGTGVEISTWHAAKGREWHITVVAGLEFKFPERPGTLSADFSSFDDLDNVLNQAGLSWLPNFAAPEKQKVFADDLIEKDERDAARELYVAMTRARDRLIVSLPAEPSKEKDRPERMVDLLRARSGLDVSGASLMVSGSEVDARIIYEAPDREFPEAGAVNQASVPRFGQSRVAPVASRTPWRVSPSSLETEAKTIPPMLRHFELGHGLGVRADHFNSATERGTAWHLAFRVLCQRPDLRNRLAATVGLDSVALDTIAAQIESVRAWLKDQGYEHLHFELPIQDVRTDGSQTNAIIDCLAEGPSGYLILDHKSGPCPDPSTRFANYLPQLRAYTELLSASGGKPVRQLAINWMNEGMISVAHVAHETAVCA</sequence>
<name>A0A0P1I0S5_9RHOB</name>
<keyword evidence="5 16" id="KW-0378">Hydrolase</keyword>
<keyword evidence="7" id="KW-0269">Exonuclease</keyword>
<evidence type="ECO:0000256" key="7">
    <source>
        <dbReference type="ARBA" id="ARBA00022839"/>
    </source>
</evidence>
<dbReference type="STRING" id="1715692.RUE5091_00115"/>
<evidence type="ECO:0000256" key="1">
    <source>
        <dbReference type="ARBA" id="ARBA00009922"/>
    </source>
</evidence>
<dbReference type="GO" id="GO:0043138">
    <property type="term" value="F:3'-5' DNA helicase activity"/>
    <property type="evidence" value="ECO:0007669"/>
    <property type="project" value="UniProtKB-EC"/>
</dbReference>
<feature type="domain" description="UvrD-like helicase ATP-binding" evidence="17">
    <location>
        <begin position="1"/>
        <end position="417"/>
    </location>
</feature>
<dbReference type="GO" id="GO:0005524">
    <property type="term" value="F:ATP binding"/>
    <property type="evidence" value="ECO:0007669"/>
    <property type="project" value="UniProtKB-UniRule"/>
</dbReference>
<evidence type="ECO:0000256" key="3">
    <source>
        <dbReference type="ARBA" id="ARBA00022741"/>
    </source>
</evidence>
<dbReference type="Proteomes" id="UP000051260">
    <property type="component" value="Unassembled WGS sequence"/>
</dbReference>
<dbReference type="GO" id="GO:0003677">
    <property type="term" value="F:DNA binding"/>
    <property type="evidence" value="ECO:0007669"/>
    <property type="project" value="UniProtKB-KW"/>
</dbReference>
<dbReference type="InterPro" id="IPR000212">
    <property type="entry name" value="DNA_helicase_UvrD/REP"/>
</dbReference>
<dbReference type="AlphaFoldDB" id="A0A0P1I0S5"/>
<dbReference type="GO" id="GO:0016887">
    <property type="term" value="F:ATP hydrolysis activity"/>
    <property type="evidence" value="ECO:0007669"/>
    <property type="project" value="RHEA"/>
</dbReference>
<evidence type="ECO:0000256" key="12">
    <source>
        <dbReference type="ARBA" id="ARBA00034617"/>
    </source>
</evidence>
<dbReference type="PANTHER" id="PTHR11070">
    <property type="entry name" value="UVRD / RECB / PCRA DNA HELICASE FAMILY MEMBER"/>
    <property type="match status" value="1"/>
</dbReference>
<gene>
    <name evidence="19" type="primary">addA_1</name>
    <name evidence="19" type="ORF">RUE5091_00115</name>
</gene>
<dbReference type="InterPro" id="IPR011335">
    <property type="entry name" value="Restrct_endonuc-II-like"/>
</dbReference>
<dbReference type="PANTHER" id="PTHR11070:SF2">
    <property type="entry name" value="ATP-DEPENDENT DNA HELICASE SRS2"/>
    <property type="match status" value="1"/>
</dbReference>
<evidence type="ECO:0000256" key="8">
    <source>
        <dbReference type="ARBA" id="ARBA00022840"/>
    </source>
</evidence>
<evidence type="ECO:0000256" key="15">
    <source>
        <dbReference type="ARBA" id="ARBA00048988"/>
    </source>
</evidence>
<dbReference type="EMBL" id="CYUD01000001">
    <property type="protein sequence ID" value="CUJ83480.1"/>
    <property type="molecule type" value="Genomic_DNA"/>
</dbReference>
<evidence type="ECO:0000256" key="16">
    <source>
        <dbReference type="PROSITE-ProRule" id="PRU00560"/>
    </source>
</evidence>
<feature type="binding site" evidence="16">
    <location>
        <begin position="10"/>
        <end position="17"/>
    </location>
    <ligand>
        <name>ATP</name>
        <dbReference type="ChEBI" id="CHEBI:30616"/>
    </ligand>
</feature>
<dbReference type="InterPro" id="IPR027417">
    <property type="entry name" value="P-loop_NTPase"/>
</dbReference>
<evidence type="ECO:0000256" key="6">
    <source>
        <dbReference type="ARBA" id="ARBA00022806"/>
    </source>
</evidence>
<proteinExistence type="inferred from homology"/>
<keyword evidence="20" id="KW-1185">Reference proteome</keyword>
<dbReference type="SUPFAM" id="SSF52540">
    <property type="entry name" value="P-loop containing nucleoside triphosphate hydrolases"/>
    <property type="match status" value="1"/>
</dbReference>
<feature type="domain" description="UvrD-like helicase C-terminal" evidence="18">
    <location>
        <begin position="418"/>
        <end position="700"/>
    </location>
</feature>
<evidence type="ECO:0000256" key="10">
    <source>
        <dbReference type="ARBA" id="ARBA00023204"/>
    </source>
</evidence>
<dbReference type="PROSITE" id="PS51217">
    <property type="entry name" value="UVRD_HELICASE_CTER"/>
    <property type="match status" value="1"/>
</dbReference>
<evidence type="ECO:0000256" key="9">
    <source>
        <dbReference type="ARBA" id="ARBA00023125"/>
    </source>
</evidence>
<keyword evidence="10" id="KW-0234">DNA repair</keyword>
<accession>A0A0P1I0S5</accession>
<evidence type="ECO:0000256" key="2">
    <source>
        <dbReference type="ARBA" id="ARBA00022722"/>
    </source>
</evidence>
<comment type="catalytic activity">
    <reaction evidence="15">
        <text>ATP + H2O = ADP + phosphate + H(+)</text>
        <dbReference type="Rhea" id="RHEA:13065"/>
        <dbReference type="ChEBI" id="CHEBI:15377"/>
        <dbReference type="ChEBI" id="CHEBI:15378"/>
        <dbReference type="ChEBI" id="CHEBI:30616"/>
        <dbReference type="ChEBI" id="CHEBI:43474"/>
        <dbReference type="ChEBI" id="CHEBI:456216"/>
        <dbReference type="EC" id="5.6.2.4"/>
    </reaction>
</comment>
<dbReference type="GO" id="GO:0000725">
    <property type="term" value="P:recombinational repair"/>
    <property type="evidence" value="ECO:0007669"/>
    <property type="project" value="TreeGrafter"/>
</dbReference>
<dbReference type="InterPro" id="IPR014017">
    <property type="entry name" value="DNA_helicase_UvrD-like_C"/>
</dbReference>